<dbReference type="Proteomes" id="UP001607303">
    <property type="component" value="Unassembled WGS sequence"/>
</dbReference>
<reference evidence="2 3" key="1">
    <citation type="journal article" date="2024" name="Ann. Entomol. Soc. Am.">
        <title>Genomic analyses of the southern and eastern yellowjacket wasps (Hymenoptera: Vespidae) reveal evolutionary signatures of social life.</title>
        <authorList>
            <person name="Catto M.A."/>
            <person name="Caine P.B."/>
            <person name="Orr S.E."/>
            <person name="Hunt B.G."/>
            <person name="Goodisman M.A.D."/>
        </authorList>
    </citation>
    <scope>NUCLEOTIDE SEQUENCE [LARGE SCALE GENOMIC DNA]</scope>
    <source>
        <strain evidence="2">232</strain>
        <tissue evidence="2">Head and thorax</tissue>
    </source>
</reference>
<comment type="caution">
    <text evidence="2">The sequence shown here is derived from an EMBL/GenBank/DDBJ whole genome shotgun (WGS) entry which is preliminary data.</text>
</comment>
<feature type="transmembrane region" description="Helical" evidence="1">
    <location>
        <begin position="94"/>
        <end position="115"/>
    </location>
</feature>
<dbReference type="AlphaFoldDB" id="A0ABD2B6J5"/>
<keyword evidence="1" id="KW-1133">Transmembrane helix</keyword>
<keyword evidence="3" id="KW-1185">Reference proteome</keyword>
<protein>
    <submittedName>
        <fullName evidence="2">Uncharacterized protein</fullName>
    </submittedName>
</protein>
<name>A0ABD2B6J5_VESMC</name>
<organism evidence="2 3">
    <name type="scientific">Vespula maculifrons</name>
    <name type="common">Eastern yellow jacket</name>
    <name type="synonym">Wasp</name>
    <dbReference type="NCBI Taxonomy" id="7453"/>
    <lineage>
        <taxon>Eukaryota</taxon>
        <taxon>Metazoa</taxon>
        <taxon>Ecdysozoa</taxon>
        <taxon>Arthropoda</taxon>
        <taxon>Hexapoda</taxon>
        <taxon>Insecta</taxon>
        <taxon>Pterygota</taxon>
        <taxon>Neoptera</taxon>
        <taxon>Endopterygota</taxon>
        <taxon>Hymenoptera</taxon>
        <taxon>Apocrita</taxon>
        <taxon>Aculeata</taxon>
        <taxon>Vespoidea</taxon>
        <taxon>Vespidae</taxon>
        <taxon>Vespinae</taxon>
        <taxon>Vespula</taxon>
    </lineage>
</organism>
<gene>
    <name evidence="2" type="ORF">V1477_017608</name>
</gene>
<keyword evidence="1" id="KW-0472">Membrane</keyword>
<keyword evidence="1" id="KW-0812">Transmembrane</keyword>
<sequence length="121" mass="14523">MIERYCKEQYNGFTNSQFIYEMGLTYYFRSTFVIVISLKKSEFTKMFILSLFSPPLNTTSEKNYWLIYVKYKCNIIWSAFTISVYTAVTQDRDNIFKLCIAIYFYALDVLYKILLMLELSF</sequence>
<accession>A0ABD2B6J5</accession>
<evidence type="ECO:0000313" key="3">
    <source>
        <dbReference type="Proteomes" id="UP001607303"/>
    </source>
</evidence>
<evidence type="ECO:0000256" key="1">
    <source>
        <dbReference type="SAM" id="Phobius"/>
    </source>
</evidence>
<evidence type="ECO:0000313" key="2">
    <source>
        <dbReference type="EMBL" id="KAL2728332.1"/>
    </source>
</evidence>
<dbReference type="EMBL" id="JAYRBN010000100">
    <property type="protein sequence ID" value="KAL2728332.1"/>
    <property type="molecule type" value="Genomic_DNA"/>
</dbReference>
<proteinExistence type="predicted"/>